<name>A0A5P3AGT8_9RHOB</name>
<evidence type="ECO:0000256" key="3">
    <source>
        <dbReference type="ARBA" id="ARBA00023186"/>
    </source>
</evidence>
<evidence type="ECO:0000256" key="1">
    <source>
        <dbReference type="ARBA" id="ARBA00008571"/>
    </source>
</evidence>
<accession>A0A5P3AGT8</accession>
<evidence type="ECO:0000256" key="2">
    <source>
        <dbReference type="ARBA" id="ARBA00019418"/>
    </source>
</evidence>
<dbReference type="Gene3D" id="1.10.150.250">
    <property type="entry name" value="Flavinator of succinate dehydrogenase"/>
    <property type="match status" value="1"/>
</dbReference>
<dbReference type="EMBL" id="CP031598">
    <property type="protein sequence ID" value="QEW27538.1"/>
    <property type="molecule type" value="Genomic_DNA"/>
</dbReference>
<evidence type="ECO:0000313" key="5">
    <source>
        <dbReference type="Proteomes" id="UP000325785"/>
    </source>
</evidence>
<dbReference type="PANTHER" id="PTHR12469">
    <property type="entry name" value="PROTEIN EMI5 HOMOLOG, MITOCHONDRIAL"/>
    <property type="match status" value="1"/>
</dbReference>
<reference evidence="4 5" key="1">
    <citation type="submission" date="2018-08" db="EMBL/GenBank/DDBJ databases">
        <title>Genetic Globetrotter - A new plasmid hitch-hiking vast phylogenetic and geographic distances.</title>
        <authorList>
            <person name="Vollmers J."/>
            <person name="Petersen J."/>
        </authorList>
    </citation>
    <scope>NUCLEOTIDE SEQUENCE [LARGE SCALE GENOMIC DNA]</scope>
    <source>
        <strain evidence="4 5">DSM 26383</strain>
    </source>
</reference>
<evidence type="ECO:0000313" key="4">
    <source>
        <dbReference type="EMBL" id="QEW27538.1"/>
    </source>
</evidence>
<sequence length="93" mass="10466">MPEAAPPDETAEHRLKRLRMRSMRRGIKEMDIILGRFADTGLHDLDEAGLGLYDALLSENDHDLYQWVTGHTAPPPRFSDLIDRIARVSTPAG</sequence>
<proteinExistence type="inferred from homology"/>
<comment type="similarity">
    <text evidence="1">Belongs to the SdhE FAD assembly factor family.</text>
</comment>
<organism evidence="4 5">
    <name type="scientific">Roseovarius indicus</name>
    <dbReference type="NCBI Taxonomy" id="540747"/>
    <lineage>
        <taxon>Bacteria</taxon>
        <taxon>Pseudomonadati</taxon>
        <taxon>Pseudomonadota</taxon>
        <taxon>Alphaproteobacteria</taxon>
        <taxon>Rhodobacterales</taxon>
        <taxon>Roseobacteraceae</taxon>
        <taxon>Roseovarius</taxon>
    </lineage>
</organism>
<dbReference type="GO" id="GO:0006099">
    <property type="term" value="P:tricarboxylic acid cycle"/>
    <property type="evidence" value="ECO:0007669"/>
    <property type="project" value="TreeGrafter"/>
</dbReference>
<dbReference type="Pfam" id="PF03937">
    <property type="entry name" value="Sdh5"/>
    <property type="match status" value="1"/>
</dbReference>
<dbReference type="InterPro" id="IPR005631">
    <property type="entry name" value="SDH"/>
</dbReference>
<dbReference type="SUPFAM" id="SSF109910">
    <property type="entry name" value="YgfY-like"/>
    <property type="match status" value="1"/>
</dbReference>
<protein>
    <recommendedName>
        <fullName evidence="2">FAD assembly factor SdhE</fullName>
    </recommendedName>
</protein>
<gene>
    <name evidence="4" type="ORF">RIdsm_03354</name>
</gene>
<keyword evidence="3" id="KW-0143">Chaperone</keyword>
<dbReference type="InterPro" id="IPR036714">
    <property type="entry name" value="SDH_sf"/>
</dbReference>
<dbReference type="KEGG" id="rid:RIdsm_03354"/>
<dbReference type="AlphaFoldDB" id="A0A5P3AGT8"/>
<dbReference type="PANTHER" id="PTHR12469:SF2">
    <property type="entry name" value="SUCCINATE DEHYDROGENASE ASSEMBLY FACTOR 2, MITOCHONDRIAL"/>
    <property type="match status" value="1"/>
</dbReference>
<dbReference type="Proteomes" id="UP000325785">
    <property type="component" value="Chromosome"/>
</dbReference>